<reference evidence="2 3" key="1">
    <citation type="submission" date="2022-03" db="EMBL/GenBank/DDBJ databases">
        <title>Genome data of Colletotrichum spp.</title>
        <authorList>
            <person name="Utami Y.D."/>
            <person name="Hiruma K."/>
        </authorList>
    </citation>
    <scope>NUCLEOTIDE SEQUENCE [LARGE SCALE GENOMIC DNA]</scope>
    <source>
        <strain evidence="2 3">MAFF 239500</strain>
    </source>
</reference>
<dbReference type="EMBL" id="BQXU01000025">
    <property type="protein sequence ID" value="GKT48691.1"/>
    <property type="molecule type" value="Genomic_DNA"/>
</dbReference>
<dbReference type="InterPro" id="IPR016040">
    <property type="entry name" value="NAD(P)-bd_dom"/>
</dbReference>
<name>A0AA37UJS5_9PEZI</name>
<sequence length="321" mass="35692">MSTTNYTILLTAGGGNIGSQLIPHLLKDPSNPKIILPTSNSASLLRRLPFVSNEQVVVEEGDIQDARWFESLLSTHSVDAVFVCLTGEKELITTFNIFDAMFKTPSIKHLVYISACGDLTLESAVNNGRLLNMCAGHVAVKIIAEGKLRYGMPRDSFTWTILGPAMFTSNDLLYKTSLLERDFYDEPVGSKGVAKVDTADIALGAYKALMDQGRKYNRQKIMIGSLKTYTATEIAALWSKALGKEIKAAESDAKTLSAFENVLAKYTSPAWGRDLRLLYESFEKERFGMTEEDYACQVEFLGKEPHGYEHFIEETAKSWLK</sequence>
<dbReference type="Proteomes" id="UP001055115">
    <property type="component" value="Unassembled WGS sequence"/>
</dbReference>
<evidence type="ECO:0000313" key="2">
    <source>
        <dbReference type="EMBL" id="GKT48691.1"/>
    </source>
</evidence>
<organism evidence="2 3">
    <name type="scientific">Colletotrichum spaethianum</name>
    <dbReference type="NCBI Taxonomy" id="700344"/>
    <lineage>
        <taxon>Eukaryota</taxon>
        <taxon>Fungi</taxon>
        <taxon>Dikarya</taxon>
        <taxon>Ascomycota</taxon>
        <taxon>Pezizomycotina</taxon>
        <taxon>Sordariomycetes</taxon>
        <taxon>Hypocreomycetidae</taxon>
        <taxon>Glomerellales</taxon>
        <taxon>Glomerellaceae</taxon>
        <taxon>Colletotrichum</taxon>
        <taxon>Colletotrichum spaethianum species complex</taxon>
    </lineage>
</organism>
<proteinExistence type="predicted"/>
<dbReference type="SUPFAM" id="SSF51735">
    <property type="entry name" value="NAD(P)-binding Rossmann-fold domains"/>
    <property type="match status" value="1"/>
</dbReference>
<evidence type="ECO:0000259" key="1">
    <source>
        <dbReference type="Pfam" id="PF13460"/>
    </source>
</evidence>
<dbReference type="InterPro" id="IPR051604">
    <property type="entry name" value="Ergot_Alk_Oxidoreductase"/>
</dbReference>
<dbReference type="InterPro" id="IPR036291">
    <property type="entry name" value="NAD(P)-bd_dom_sf"/>
</dbReference>
<dbReference type="RefSeq" id="XP_049131041.1">
    <property type="nucleotide sequence ID" value="XM_049275084.1"/>
</dbReference>
<dbReference type="Pfam" id="PF13460">
    <property type="entry name" value="NAD_binding_10"/>
    <property type="match status" value="1"/>
</dbReference>
<keyword evidence="3" id="KW-1185">Reference proteome</keyword>
<dbReference type="AlphaFoldDB" id="A0AA37UJS5"/>
<evidence type="ECO:0000313" key="3">
    <source>
        <dbReference type="Proteomes" id="UP001055115"/>
    </source>
</evidence>
<dbReference type="PANTHER" id="PTHR43162">
    <property type="match status" value="1"/>
</dbReference>
<protein>
    <submittedName>
        <fullName evidence="2">NAD(P)H azoreductase</fullName>
    </submittedName>
</protein>
<comment type="caution">
    <text evidence="2">The sequence shown here is derived from an EMBL/GenBank/DDBJ whole genome shotgun (WGS) entry which is preliminary data.</text>
</comment>
<gene>
    <name evidence="2" type="ORF">ColSpa_08872</name>
</gene>
<dbReference type="Gene3D" id="3.40.50.720">
    <property type="entry name" value="NAD(P)-binding Rossmann-like Domain"/>
    <property type="match status" value="1"/>
</dbReference>
<dbReference type="PANTHER" id="PTHR43162:SF1">
    <property type="entry name" value="PRESTALK A DIFFERENTIATION PROTEIN A"/>
    <property type="match status" value="1"/>
</dbReference>
<feature type="domain" description="NAD(P)-binding" evidence="1">
    <location>
        <begin position="14"/>
        <end position="203"/>
    </location>
</feature>
<dbReference type="GeneID" id="73329674"/>
<accession>A0AA37UJS5</accession>